<dbReference type="VEuPathDB" id="FungiDB:MMYC01_208030"/>
<dbReference type="InterPro" id="IPR008699">
    <property type="entry name" value="NDUFB8"/>
</dbReference>
<dbReference type="VEuPathDB" id="FungiDB:MMYC01_210185"/>
<dbReference type="PANTHER" id="PTHR12840">
    <property type="entry name" value="NADH-UBIQUINONE OXIDOREDUCTASE ASHI SUBUNIT"/>
    <property type="match status" value="1"/>
</dbReference>
<dbReference type="PANTHER" id="PTHR12840:SF1">
    <property type="entry name" value="NADH DEHYDROGENASE [UBIQUINONE] 1 BETA SUBCOMPLEX SUBUNIT 8, MITOCHONDRIAL"/>
    <property type="match status" value="1"/>
</dbReference>
<sequence length="378" mass="43469">MLKLTTAQMLSRQMVRAAPFRIAALPARRLPLVQHRTFLPDSMVGRTKIDEKYPDSDYPQLTPEQDPDMNGGYINPPRIKRQFRDPHADWWDKQERRNFGEPVHEDHDILGMFSTYEYTWITPGKGLFQIGVFIATFFSVLYAVKLTYPDRVSYPREFEGGLEKELGGAGAVRARMEGDEDPCDMMTGMLSSSLQITEPRYPSRNLRLLVTPCLCTVPYPWRHRTPYRDVLRAEPASGWRVPDISQFTRTYSKHTEFVKFEARVMLDGCLAANFVNRVPSSIILDREVNGLHLITNTFEFTKTGKLERLRFPSFRCGLLHQHYWNSGDDISRIKIIISEGFHRDSVSVPIERVKNIVAFSFQHGSIGWALCGYTAVVL</sequence>
<protein>
    <recommendedName>
        <fullName evidence="4">NADH dehydrogenase [ubiquinone] 1 beta subcomplex subunit 8, mitochondrial</fullName>
    </recommendedName>
</protein>
<evidence type="ECO:0008006" key="4">
    <source>
        <dbReference type="Google" id="ProtNLM"/>
    </source>
</evidence>
<organism evidence="2 3">
    <name type="scientific">Madurella mycetomatis</name>
    <dbReference type="NCBI Taxonomy" id="100816"/>
    <lineage>
        <taxon>Eukaryota</taxon>
        <taxon>Fungi</taxon>
        <taxon>Dikarya</taxon>
        <taxon>Ascomycota</taxon>
        <taxon>Pezizomycotina</taxon>
        <taxon>Sordariomycetes</taxon>
        <taxon>Sordariomycetidae</taxon>
        <taxon>Sordariales</taxon>
        <taxon>Sordariales incertae sedis</taxon>
        <taxon>Madurella</taxon>
    </lineage>
</organism>
<evidence type="ECO:0000313" key="3">
    <source>
        <dbReference type="Proteomes" id="UP000078237"/>
    </source>
</evidence>
<dbReference type="AlphaFoldDB" id="A0A175VTL7"/>
<dbReference type="Proteomes" id="UP000078237">
    <property type="component" value="Unassembled WGS sequence"/>
</dbReference>
<dbReference type="OrthoDB" id="2014058at2759"/>
<evidence type="ECO:0000313" key="1">
    <source>
        <dbReference type="EMBL" id="KXX72947.1"/>
    </source>
</evidence>
<reference evidence="2" key="2">
    <citation type="submission" date="2015-06" db="EMBL/GenBank/DDBJ databases">
        <authorList>
            <person name="Hoefler B.C."/>
            <person name="Straight P.D."/>
        </authorList>
    </citation>
    <scope>NUCLEOTIDE SEQUENCE [LARGE SCALE GENOMIC DNA]</scope>
    <source>
        <strain evidence="2">Mm55</strain>
    </source>
</reference>
<name>A0A175VTL7_9PEZI</name>
<dbReference type="GO" id="GO:0005739">
    <property type="term" value="C:mitochondrion"/>
    <property type="evidence" value="ECO:0007669"/>
    <property type="project" value="InterPro"/>
</dbReference>
<evidence type="ECO:0000313" key="2">
    <source>
        <dbReference type="EMBL" id="KXX74866.1"/>
    </source>
</evidence>
<gene>
    <name evidence="2" type="ORF">MMYC01_208030</name>
    <name evidence="1" type="ORF">MMYC01_210185</name>
</gene>
<dbReference type="STRING" id="100816.A0A175VTL7"/>
<dbReference type="Pfam" id="PF05821">
    <property type="entry name" value="NDUF_B8"/>
    <property type="match status" value="1"/>
</dbReference>
<proteinExistence type="predicted"/>
<reference evidence="3" key="1">
    <citation type="submission" date="2015-06" db="EMBL/GenBank/DDBJ databases">
        <authorList>
            <person name="van de Sande W.W.J."/>
        </authorList>
    </citation>
    <scope>NUCLEOTIDE SEQUENCE [LARGE SCALE GENOMIC DNA]</scope>
    <source>
        <strain evidence="3">mm55</strain>
    </source>
</reference>
<comment type="caution">
    <text evidence="2">The sequence shown here is derived from an EMBL/GenBank/DDBJ whole genome shotgun (WGS) entry which is preliminary data.</text>
</comment>
<reference evidence="2 3" key="3">
    <citation type="submission" date="2016-01" db="EMBL/GenBank/DDBJ databases">
        <title>Madurella mycetomatis genome sequencing.</title>
        <authorList>
            <person name="Van De Sande W."/>
        </authorList>
    </citation>
    <scope>NUCLEOTIDE SEQUENCE [LARGE SCALE GENOMIC DNA]</scope>
    <source>
        <strain evidence="2">Mm55</strain>
        <strain evidence="3">mm55</strain>
    </source>
</reference>
<accession>A0A175VTL7</accession>
<keyword evidence="3" id="KW-1185">Reference proteome</keyword>
<dbReference type="EMBL" id="LCTW02000599">
    <property type="protein sequence ID" value="KXX72947.1"/>
    <property type="molecule type" value="Genomic_DNA"/>
</dbReference>
<dbReference type="EMBL" id="LCTW02000314">
    <property type="protein sequence ID" value="KXX74866.1"/>
    <property type="molecule type" value="Genomic_DNA"/>
</dbReference>